<dbReference type="InterPro" id="IPR000835">
    <property type="entry name" value="HTH_MarR-typ"/>
</dbReference>
<dbReference type="RefSeq" id="WP_344882817.1">
    <property type="nucleotide sequence ID" value="NZ_BAABCJ010000002.1"/>
</dbReference>
<reference evidence="7" key="1">
    <citation type="journal article" date="2019" name="Int. J. Syst. Evol. Microbiol.">
        <title>The Global Catalogue of Microorganisms (GCM) 10K type strain sequencing project: providing services to taxonomists for standard genome sequencing and annotation.</title>
        <authorList>
            <consortium name="The Broad Institute Genomics Platform"/>
            <consortium name="The Broad Institute Genome Sequencing Center for Infectious Disease"/>
            <person name="Wu L."/>
            <person name="Ma J."/>
        </authorList>
    </citation>
    <scope>NUCLEOTIDE SEQUENCE [LARGE SCALE GENOMIC DNA]</scope>
    <source>
        <strain evidence="7">JCM 16961</strain>
    </source>
</reference>
<keyword evidence="3" id="KW-0804">Transcription</keyword>
<dbReference type="PROSITE" id="PS50995">
    <property type="entry name" value="HTH_MARR_2"/>
    <property type="match status" value="1"/>
</dbReference>
<organism evidence="6 7">
    <name type="scientific">Zhihengliuella alba</name>
    <dbReference type="NCBI Taxonomy" id="547018"/>
    <lineage>
        <taxon>Bacteria</taxon>
        <taxon>Bacillati</taxon>
        <taxon>Actinomycetota</taxon>
        <taxon>Actinomycetes</taxon>
        <taxon>Micrococcales</taxon>
        <taxon>Micrococcaceae</taxon>
        <taxon>Zhihengliuella</taxon>
    </lineage>
</organism>
<keyword evidence="7" id="KW-1185">Reference proteome</keyword>
<dbReference type="Pfam" id="PF12802">
    <property type="entry name" value="MarR_2"/>
    <property type="match status" value="1"/>
</dbReference>
<dbReference type="PRINTS" id="PR00598">
    <property type="entry name" value="HTHMARR"/>
</dbReference>
<name>A0ABP7DCB0_9MICC</name>
<feature type="region of interest" description="Disordered" evidence="4">
    <location>
        <begin position="178"/>
        <end position="226"/>
    </location>
</feature>
<proteinExistence type="predicted"/>
<feature type="compositionally biased region" description="Gly residues" evidence="4">
    <location>
        <begin position="216"/>
        <end position="226"/>
    </location>
</feature>
<feature type="region of interest" description="Disordered" evidence="4">
    <location>
        <begin position="105"/>
        <end position="125"/>
    </location>
</feature>
<keyword evidence="1" id="KW-0805">Transcription regulation</keyword>
<evidence type="ECO:0000256" key="2">
    <source>
        <dbReference type="ARBA" id="ARBA00023125"/>
    </source>
</evidence>
<sequence>MTPRAHQTGRAPQAREAASPASAGPADSAELRWRLIESLQQVTVASDRYIDSAARSARVHKTDLHALNAVLDSERSGDPATASDLARRLGLSAPATTALVDRLQKQGHVERRRDATDRRRVELHTTDLARQTGSGIFRPLAMALASMAEDYSDEELRLIEGFLRRASTTIDSTTAAGATTGTAAGATPETASGATTGPAAGATTGTAGRATDGSATGAGGGAPAGG</sequence>
<feature type="compositionally biased region" description="Low complexity" evidence="4">
    <location>
        <begin position="178"/>
        <end position="215"/>
    </location>
</feature>
<comment type="caution">
    <text evidence="6">The sequence shown here is derived from an EMBL/GenBank/DDBJ whole genome shotgun (WGS) entry which is preliminary data.</text>
</comment>
<evidence type="ECO:0000313" key="7">
    <source>
        <dbReference type="Proteomes" id="UP001501536"/>
    </source>
</evidence>
<feature type="region of interest" description="Disordered" evidence="4">
    <location>
        <begin position="1"/>
        <end position="26"/>
    </location>
</feature>
<dbReference type="PANTHER" id="PTHR42756:SF1">
    <property type="entry name" value="TRANSCRIPTIONAL REPRESSOR OF EMRAB OPERON"/>
    <property type="match status" value="1"/>
</dbReference>
<dbReference type="InterPro" id="IPR036388">
    <property type="entry name" value="WH-like_DNA-bd_sf"/>
</dbReference>
<evidence type="ECO:0000256" key="4">
    <source>
        <dbReference type="SAM" id="MobiDB-lite"/>
    </source>
</evidence>
<evidence type="ECO:0000313" key="6">
    <source>
        <dbReference type="EMBL" id="GAA3703727.1"/>
    </source>
</evidence>
<dbReference type="InterPro" id="IPR036390">
    <property type="entry name" value="WH_DNA-bd_sf"/>
</dbReference>
<protein>
    <recommendedName>
        <fullName evidence="5">HTH marR-type domain-containing protein</fullName>
    </recommendedName>
</protein>
<evidence type="ECO:0000259" key="5">
    <source>
        <dbReference type="PROSITE" id="PS50995"/>
    </source>
</evidence>
<feature type="compositionally biased region" description="Low complexity" evidence="4">
    <location>
        <begin position="11"/>
        <end position="26"/>
    </location>
</feature>
<dbReference type="Gene3D" id="1.10.10.10">
    <property type="entry name" value="Winged helix-like DNA-binding domain superfamily/Winged helix DNA-binding domain"/>
    <property type="match status" value="1"/>
</dbReference>
<dbReference type="EMBL" id="BAABCJ010000002">
    <property type="protein sequence ID" value="GAA3703727.1"/>
    <property type="molecule type" value="Genomic_DNA"/>
</dbReference>
<evidence type="ECO:0000256" key="3">
    <source>
        <dbReference type="ARBA" id="ARBA00023163"/>
    </source>
</evidence>
<accession>A0ABP7DCB0</accession>
<dbReference type="SUPFAM" id="SSF46785">
    <property type="entry name" value="Winged helix' DNA-binding domain"/>
    <property type="match status" value="1"/>
</dbReference>
<gene>
    <name evidence="6" type="ORF">GCM10022377_16790</name>
</gene>
<dbReference type="SMART" id="SM00347">
    <property type="entry name" value="HTH_MARR"/>
    <property type="match status" value="1"/>
</dbReference>
<feature type="domain" description="HTH marR-type" evidence="5">
    <location>
        <begin position="32"/>
        <end position="168"/>
    </location>
</feature>
<keyword evidence="2" id="KW-0238">DNA-binding</keyword>
<evidence type="ECO:0000256" key="1">
    <source>
        <dbReference type="ARBA" id="ARBA00023015"/>
    </source>
</evidence>
<dbReference type="Proteomes" id="UP001501536">
    <property type="component" value="Unassembled WGS sequence"/>
</dbReference>
<dbReference type="PANTHER" id="PTHR42756">
    <property type="entry name" value="TRANSCRIPTIONAL REGULATOR, MARR"/>
    <property type="match status" value="1"/>
</dbReference>